<dbReference type="PANTHER" id="PTHR12190">
    <property type="entry name" value="A-KINASE ANCHOR PROTEIN AKAP 8"/>
    <property type="match status" value="1"/>
</dbReference>
<evidence type="ECO:0000259" key="9">
    <source>
        <dbReference type="PROSITE" id="PS51799"/>
    </source>
</evidence>
<feature type="compositionally biased region" description="Acidic residues" evidence="8">
    <location>
        <begin position="511"/>
        <end position="530"/>
    </location>
</feature>
<reference evidence="10" key="5">
    <citation type="submission" date="2025-09" db="UniProtKB">
        <authorList>
            <consortium name="Ensembl"/>
        </authorList>
    </citation>
    <scope>IDENTIFICATION</scope>
</reference>
<proteinExistence type="inferred from homology"/>
<dbReference type="Pfam" id="PF04988">
    <property type="entry name" value="AKAP95"/>
    <property type="match status" value="1"/>
</dbReference>
<dbReference type="PANTHER" id="PTHR12190:SF4">
    <property type="entry name" value="A-KINASE ANCHOR PROTEIN 8-LIKE"/>
    <property type="match status" value="1"/>
</dbReference>
<feature type="domain" description="C2H2 AKAP95-type" evidence="9">
    <location>
        <begin position="446"/>
        <end position="469"/>
    </location>
</feature>
<dbReference type="STRING" id="8005.ENSEEEP00000024879"/>
<accession>A0A4W4FKV2</accession>
<evidence type="ECO:0000256" key="2">
    <source>
        <dbReference type="ARBA" id="ARBA00022723"/>
    </source>
</evidence>
<feature type="compositionally biased region" description="Acidic residues" evidence="8">
    <location>
        <begin position="587"/>
        <end position="606"/>
    </location>
</feature>
<feature type="compositionally biased region" description="Basic residues" evidence="8">
    <location>
        <begin position="259"/>
        <end position="269"/>
    </location>
</feature>
<comment type="subcellular location">
    <subcellularLocation>
        <location evidence="1">Nucleus</location>
    </subcellularLocation>
</comment>
<keyword evidence="3" id="KW-0677">Repeat</keyword>
<dbReference type="GO" id="GO:0003677">
    <property type="term" value="F:DNA binding"/>
    <property type="evidence" value="ECO:0007669"/>
    <property type="project" value="InterPro"/>
</dbReference>
<reference evidence="10" key="4">
    <citation type="submission" date="2025-08" db="UniProtKB">
        <authorList>
            <consortium name="Ensembl"/>
        </authorList>
    </citation>
    <scope>IDENTIFICATION</scope>
</reference>
<feature type="domain" description="C2H2 AKAP95-type" evidence="9">
    <location>
        <begin position="353"/>
        <end position="375"/>
    </location>
</feature>
<dbReference type="GO" id="GO:0005634">
    <property type="term" value="C:nucleus"/>
    <property type="evidence" value="ECO:0007669"/>
    <property type="project" value="UniProtKB-SubCell"/>
</dbReference>
<feature type="compositionally biased region" description="Basic and acidic residues" evidence="8">
    <location>
        <begin position="561"/>
        <end position="586"/>
    </location>
</feature>
<dbReference type="OMA" id="NMRESFT"/>
<feature type="compositionally biased region" description="Polar residues" evidence="8">
    <location>
        <begin position="173"/>
        <end position="184"/>
    </location>
</feature>
<keyword evidence="4 7" id="KW-0863">Zinc-finger</keyword>
<feature type="compositionally biased region" description="Gly residues" evidence="8">
    <location>
        <begin position="204"/>
        <end position="215"/>
    </location>
</feature>
<keyword evidence="6" id="KW-0539">Nucleus</keyword>
<evidence type="ECO:0000256" key="1">
    <source>
        <dbReference type="ARBA" id="ARBA00004123"/>
    </source>
</evidence>
<organism evidence="10 11">
    <name type="scientific">Electrophorus electricus</name>
    <name type="common">Electric eel</name>
    <name type="synonym">Gymnotus electricus</name>
    <dbReference type="NCBI Taxonomy" id="8005"/>
    <lineage>
        <taxon>Eukaryota</taxon>
        <taxon>Metazoa</taxon>
        <taxon>Chordata</taxon>
        <taxon>Craniata</taxon>
        <taxon>Vertebrata</taxon>
        <taxon>Euteleostomi</taxon>
        <taxon>Actinopterygii</taxon>
        <taxon>Neopterygii</taxon>
        <taxon>Teleostei</taxon>
        <taxon>Ostariophysi</taxon>
        <taxon>Gymnotiformes</taxon>
        <taxon>Gymnotoidei</taxon>
        <taxon>Gymnotidae</taxon>
        <taxon>Electrophorus</taxon>
    </lineage>
</organism>
<protein>
    <recommendedName>
        <fullName evidence="9">C2H2 AKAP95-type domain-containing protein</fullName>
    </recommendedName>
</protein>
<dbReference type="Proteomes" id="UP000314983">
    <property type="component" value="Chromosome 16"/>
</dbReference>
<dbReference type="Ensembl" id="ENSEEET00000025166.2">
    <property type="protein sequence ID" value="ENSEEEP00000024879.2"/>
    <property type="gene ID" value="ENSEEEG00000012059.2"/>
</dbReference>
<keyword evidence="5" id="KW-0862">Zinc</keyword>
<evidence type="ECO:0000313" key="10">
    <source>
        <dbReference type="Ensembl" id="ENSEEEP00000024879.2"/>
    </source>
</evidence>
<gene>
    <name evidence="10" type="primary">AKAP8L</name>
</gene>
<dbReference type="GO" id="GO:0008270">
    <property type="term" value="F:zinc ion binding"/>
    <property type="evidence" value="ECO:0007669"/>
    <property type="project" value="UniProtKB-KW"/>
</dbReference>
<feature type="region of interest" description="Disordered" evidence="8">
    <location>
        <begin position="507"/>
        <end position="612"/>
    </location>
</feature>
<evidence type="ECO:0000256" key="4">
    <source>
        <dbReference type="ARBA" id="ARBA00022771"/>
    </source>
</evidence>
<evidence type="ECO:0000313" key="11">
    <source>
        <dbReference type="Proteomes" id="UP000314983"/>
    </source>
</evidence>
<sequence>SLGLLCAGFSSWGESSSSRGSGSYDLYGYKDSMSGGGAYGGGGFGGSGGGGQMKSSLSGAPLLSATRTNADDVIAKINQRLDVLAQLEGGVCGGRRRDRFDQYESYDSRSSALGPRDLYSSGNYGYGDSRGDVMAQRGGMGFGAMGGAGGGGGFDGLSSYGPAQMRQVRDAFSGSSWGAGQISPQRGGAQGGHGFGRWQDSSSVGGGGGRNGGQGPSPSGRGKLPSLLAHRMYPESGAYQPQHGSQDYPVRHFGGGQRANRKRTRKRPLNRQQQVKPQPEVQKKRKQSLTAADEPESKMGKTELAGEDAATCALSIEEELSHLKAKLQSEQTPLTDDKPKKRRGFFEMISFACSICKFRSFYSEDMVKHLESKFHKDHFKFLSNELSKHTMDFLQEYLNIKHKKMENTLCQITNHSAAICQVLKEQDLTRDIGMEHFMRKVEAAHCAACDMYIPMQYNLIQKHLRSPDHNYNRKYMMEESKRSGLSVARSILNHKIIRKKLESYLKNENPFPDDQEDQDPEDPLATEDMPEAGLPNESQKLKTGETGSAGDGAEPAAEAVENGKELERNEEHKPEDVKVDGGVKEEELVEEEDEKEGVDLGEEELGEGLADL</sequence>
<evidence type="ECO:0000256" key="3">
    <source>
        <dbReference type="ARBA" id="ARBA00022737"/>
    </source>
</evidence>
<evidence type="ECO:0000256" key="7">
    <source>
        <dbReference type="PROSITE-ProRule" id="PRU01140"/>
    </source>
</evidence>
<evidence type="ECO:0000256" key="6">
    <source>
        <dbReference type="ARBA" id="ARBA00023242"/>
    </source>
</evidence>
<evidence type="ECO:0000256" key="5">
    <source>
        <dbReference type="ARBA" id="ARBA00022833"/>
    </source>
</evidence>
<reference evidence="10" key="3">
    <citation type="submission" date="2020-05" db="EMBL/GenBank/DDBJ databases">
        <title>Electrophorus electricus (electric eel) genome, fEleEle1, primary haplotype.</title>
        <authorList>
            <person name="Myers G."/>
            <person name="Meyer A."/>
            <person name="Fedrigo O."/>
            <person name="Formenti G."/>
            <person name="Rhie A."/>
            <person name="Tracey A."/>
            <person name="Sims Y."/>
            <person name="Jarvis E.D."/>
        </authorList>
    </citation>
    <scope>NUCLEOTIDE SEQUENCE [LARGE SCALE GENOMIC DNA]</scope>
</reference>
<keyword evidence="11" id="KW-1185">Reference proteome</keyword>
<reference evidence="11" key="1">
    <citation type="journal article" date="2014" name="Science">
        <title>Nonhuman genetics. Genomic basis for the convergent evolution of electric organs.</title>
        <authorList>
            <person name="Gallant J.R."/>
            <person name="Traeger L.L."/>
            <person name="Volkening J.D."/>
            <person name="Moffett H."/>
            <person name="Chen P.H."/>
            <person name="Novina C.D."/>
            <person name="Phillips G.N.Jr."/>
            <person name="Anand R."/>
            <person name="Wells G.B."/>
            <person name="Pinch M."/>
            <person name="Guth R."/>
            <person name="Unguez G.A."/>
            <person name="Albert J.S."/>
            <person name="Zakon H.H."/>
            <person name="Samanta M.P."/>
            <person name="Sussman M.R."/>
        </authorList>
    </citation>
    <scope>NUCLEOTIDE SEQUENCE [LARGE SCALE GENOMIC DNA]</scope>
</reference>
<comment type="similarity">
    <text evidence="7">Belongs to the AKAP95 family.</text>
</comment>
<feature type="region of interest" description="Disordered" evidence="8">
    <location>
        <begin position="172"/>
        <end position="305"/>
    </location>
</feature>
<name>A0A4W4FKV2_ELEEL</name>
<dbReference type="InterPro" id="IPR007071">
    <property type="entry name" value="AKAP95"/>
</dbReference>
<reference evidence="11" key="2">
    <citation type="journal article" date="2017" name="Sci. Adv.">
        <title>A tail of two voltages: Proteomic comparison of the three electric organs of the electric eel.</title>
        <authorList>
            <person name="Traeger L.L."/>
            <person name="Sabat G."/>
            <person name="Barrett-Wilt G.A."/>
            <person name="Wells G.B."/>
            <person name="Sussman M.R."/>
        </authorList>
    </citation>
    <scope>NUCLEOTIDE SEQUENCE [LARGE SCALE GENOMIC DNA]</scope>
</reference>
<feature type="compositionally biased region" description="Low complexity" evidence="8">
    <location>
        <begin position="271"/>
        <end position="280"/>
    </location>
</feature>
<dbReference type="AlphaFoldDB" id="A0A4W4FKV2"/>
<dbReference type="PROSITE" id="PS51799">
    <property type="entry name" value="ZF_C2H2_AKAP95"/>
    <property type="match status" value="2"/>
</dbReference>
<dbReference type="GeneTree" id="ENSGT00530000063777"/>
<keyword evidence="2" id="KW-0479">Metal-binding</keyword>
<evidence type="ECO:0000256" key="8">
    <source>
        <dbReference type="SAM" id="MobiDB-lite"/>
    </source>
</evidence>
<dbReference type="InterPro" id="IPR034736">
    <property type="entry name" value="ZF_C2H2_AKAP95"/>
</dbReference>